<organism evidence="2 3">
    <name type="scientific">Actinopolyspora mzabensis</name>
    <dbReference type="NCBI Taxonomy" id="995066"/>
    <lineage>
        <taxon>Bacteria</taxon>
        <taxon>Bacillati</taxon>
        <taxon>Actinomycetota</taxon>
        <taxon>Actinomycetes</taxon>
        <taxon>Actinopolysporales</taxon>
        <taxon>Actinopolysporaceae</taxon>
        <taxon>Actinopolyspora</taxon>
    </lineage>
</organism>
<evidence type="ECO:0000313" key="3">
    <source>
        <dbReference type="Proteomes" id="UP000199213"/>
    </source>
</evidence>
<dbReference type="InterPro" id="IPR052164">
    <property type="entry name" value="Anthracycline_SecMetBiosynth"/>
</dbReference>
<dbReference type="EMBL" id="FNFM01000016">
    <property type="protein sequence ID" value="SDK90219.1"/>
    <property type="molecule type" value="Genomic_DNA"/>
</dbReference>
<evidence type="ECO:0000313" key="2">
    <source>
        <dbReference type="EMBL" id="SDK90219.1"/>
    </source>
</evidence>
<reference evidence="3" key="1">
    <citation type="submission" date="2016-10" db="EMBL/GenBank/DDBJ databases">
        <authorList>
            <person name="Varghese N."/>
            <person name="Submissions S."/>
        </authorList>
    </citation>
    <scope>NUCLEOTIDE SEQUENCE [LARGE SCALE GENOMIC DNA]</scope>
    <source>
        <strain evidence="3">DSM 45460</strain>
    </source>
</reference>
<dbReference type="InterPro" id="IPR037523">
    <property type="entry name" value="VOC_core"/>
</dbReference>
<evidence type="ECO:0000259" key="1">
    <source>
        <dbReference type="PROSITE" id="PS51819"/>
    </source>
</evidence>
<feature type="domain" description="VOC" evidence="1">
    <location>
        <begin position="4"/>
        <end position="123"/>
    </location>
</feature>
<dbReference type="Proteomes" id="UP000199213">
    <property type="component" value="Unassembled WGS sequence"/>
</dbReference>
<proteinExistence type="predicted"/>
<dbReference type="PANTHER" id="PTHR33993">
    <property type="entry name" value="GLYOXALASE-RELATED"/>
    <property type="match status" value="1"/>
</dbReference>
<dbReference type="OrthoDB" id="9793039at2"/>
<dbReference type="Gene3D" id="3.10.180.10">
    <property type="entry name" value="2,3-Dihydroxybiphenyl 1,2-Dioxygenase, domain 1"/>
    <property type="match status" value="1"/>
</dbReference>
<sequence>MGNPVVHFEILGKDAAKLRDYYSRLFGWKIDTDNQMDYGMVERETVEDDDGETVGIGGGIAAVPEGYEGMVTFYVGVEDVEQALSQAENLGGSRVMGPEKVMEQLEIGLFADPEGHVIGVVNPGS</sequence>
<dbReference type="InterPro" id="IPR041581">
    <property type="entry name" value="Glyoxalase_6"/>
</dbReference>
<dbReference type="RefSeq" id="WP_092632769.1">
    <property type="nucleotide sequence ID" value="NZ_FNFM01000016.1"/>
</dbReference>
<accession>A0A1G9FPC6</accession>
<dbReference type="SUPFAM" id="SSF54593">
    <property type="entry name" value="Glyoxalase/Bleomycin resistance protein/Dihydroxybiphenyl dioxygenase"/>
    <property type="match status" value="1"/>
</dbReference>
<keyword evidence="3" id="KW-1185">Reference proteome</keyword>
<dbReference type="AlphaFoldDB" id="A0A1G9FPC6"/>
<gene>
    <name evidence="2" type="ORF">SAMN04487820_11669</name>
</gene>
<dbReference type="Pfam" id="PF18029">
    <property type="entry name" value="Glyoxalase_6"/>
    <property type="match status" value="1"/>
</dbReference>
<dbReference type="PROSITE" id="PS51819">
    <property type="entry name" value="VOC"/>
    <property type="match status" value="1"/>
</dbReference>
<name>A0A1G9FPC6_ACTMZ</name>
<dbReference type="InterPro" id="IPR029068">
    <property type="entry name" value="Glyas_Bleomycin-R_OHBP_Dase"/>
</dbReference>
<protein>
    <recommendedName>
        <fullName evidence="1">VOC domain-containing protein</fullName>
    </recommendedName>
</protein>